<feature type="region of interest" description="Disordered" evidence="6">
    <location>
        <begin position="1"/>
        <end position="33"/>
    </location>
</feature>
<feature type="non-terminal residue" evidence="8">
    <location>
        <position position="356"/>
    </location>
</feature>
<dbReference type="EC" id="3.2.1.21" evidence="3"/>
<evidence type="ECO:0000256" key="1">
    <source>
        <dbReference type="ARBA" id="ARBA00000448"/>
    </source>
</evidence>
<dbReference type="InterPro" id="IPR050288">
    <property type="entry name" value="Cellulose_deg_GH3"/>
</dbReference>
<evidence type="ECO:0000313" key="9">
    <source>
        <dbReference type="Proteomes" id="UP001189429"/>
    </source>
</evidence>
<comment type="catalytic activity">
    <reaction evidence="1">
        <text>Hydrolysis of terminal, non-reducing beta-D-glucosyl residues with release of beta-D-glucose.</text>
        <dbReference type="EC" id="3.2.1.21"/>
    </reaction>
</comment>
<evidence type="ECO:0000256" key="4">
    <source>
        <dbReference type="ARBA" id="ARBA00022801"/>
    </source>
</evidence>
<evidence type="ECO:0000313" key="8">
    <source>
        <dbReference type="EMBL" id="CAK0912230.1"/>
    </source>
</evidence>
<dbReference type="SUPFAM" id="SSF51445">
    <property type="entry name" value="(Trans)glycosidases"/>
    <property type="match status" value="1"/>
</dbReference>
<keyword evidence="4" id="KW-0378">Hydrolase</keyword>
<evidence type="ECO:0000256" key="2">
    <source>
        <dbReference type="ARBA" id="ARBA00005336"/>
    </source>
</evidence>
<keyword evidence="5" id="KW-0119">Carbohydrate metabolism</keyword>
<comment type="caution">
    <text evidence="8">The sequence shown here is derived from an EMBL/GenBank/DDBJ whole genome shotgun (WGS) entry which is preliminary data.</text>
</comment>
<dbReference type="InterPro" id="IPR036881">
    <property type="entry name" value="Glyco_hydro_3_C_sf"/>
</dbReference>
<dbReference type="InterPro" id="IPR036962">
    <property type="entry name" value="Glyco_hydro_3_N_sf"/>
</dbReference>
<accession>A0ABN9YH72</accession>
<feature type="compositionally biased region" description="Low complexity" evidence="6">
    <location>
        <begin position="1"/>
        <end position="32"/>
    </location>
</feature>
<organism evidence="8 9">
    <name type="scientific">Prorocentrum cordatum</name>
    <dbReference type="NCBI Taxonomy" id="2364126"/>
    <lineage>
        <taxon>Eukaryota</taxon>
        <taxon>Sar</taxon>
        <taxon>Alveolata</taxon>
        <taxon>Dinophyceae</taxon>
        <taxon>Prorocentrales</taxon>
        <taxon>Prorocentraceae</taxon>
        <taxon>Prorocentrum</taxon>
    </lineage>
</organism>
<dbReference type="Proteomes" id="UP001189429">
    <property type="component" value="Unassembled WGS sequence"/>
</dbReference>
<protein>
    <recommendedName>
        <fullName evidence="3">beta-glucosidase</fullName>
        <ecNumber evidence="3">3.2.1.21</ecNumber>
    </recommendedName>
</protein>
<dbReference type="PANTHER" id="PTHR42715">
    <property type="entry name" value="BETA-GLUCOSIDASE"/>
    <property type="match status" value="1"/>
</dbReference>
<evidence type="ECO:0000256" key="5">
    <source>
        <dbReference type="ARBA" id="ARBA00023277"/>
    </source>
</evidence>
<feature type="domain" description="Glycoside hydrolase family 3 N-terminal" evidence="7">
    <location>
        <begin position="101"/>
        <end position="320"/>
    </location>
</feature>
<name>A0ABN9YH72_9DINO</name>
<dbReference type="InterPro" id="IPR019800">
    <property type="entry name" value="Glyco_hydro_3_AS"/>
</dbReference>
<comment type="similarity">
    <text evidence="2">Belongs to the glycosyl hydrolase 3 family.</text>
</comment>
<dbReference type="Pfam" id="PF00933">
    <property type="entry name" value="Glyco_hydro_3"/>
    <property type="match status" value="1"/>
</dbReference>
<dbReference type="InterPro" id="IPR001764">
    <property type="entry name" value="Glyco_hydro_3_N"/>
</dbReference>
<dbReference type="PROSITE" id="PS00775">
    <property type="entry name" value="GLYCOSYL_HYDROL_F3"/>
    <property type="match status" value="1"/>
</dbReference>
<sequence length="356" mass="38104">VTHRPPSTTTSAATGTPSSAAASSLTTSGPSARMVSEPLLLGVDGRKDARVEDTLACLTTEEKVGVLSGCGMWEAGGVPRIGLPPLRMSDGPHGARGLSLSGEEGAALAPCEAALAATFNEALVEEVGSLLGQECASRGAHVLLGPCLNLQRWPLCGRHFECFSEDPYLSGRAAVAYVQRHVAACAKHFVCNDQEDYRHTLSSVIDERTLREAYLAPFEAAVIEGGVESVMCGYNRLNGTFCTESEWLLQHVLRDEWGFQGFVLSDWFGNRSTVPAIRAGLNVEMPGVEPRHFGGYLLQAVRDGEVSSALLNERCRPVLRTLLKPRDEAGGPPAAAPRQELLRRAASEALVLLKNE</sequence>
<dbReference type="EMBL" id="CAUYUJ010022723">
    <property type="protein sequence ID" value="CAK0912230.1"/>
    <property type="molecule type" value="Genomic_DNA"/>
</dbReference>
<proteinExistence type="inferred from homology"/>
<dbReference type="Gene3D" id="3.20.20.300">
    <property type="entry name" value="Glycoside hydrolase, family 3, N-terminal domain"/>
    <property type="match status" value="1"/>
</dbReference>
<dbReference type="PRINTS" id="PR00133">
    <property type="entry name" value="GLHYDRLASE3"/>
</dbReference>
<evidence type="ECO:0000256" key="3">
    <source>
        <dbReference type="ARBA" id="ARBA00012744"/>
    </source>
</evidence>
<gene>
    <name evidence="8" type="ORF">PCOR1329_LOCUS85843</name>
</gene>
<feature type="non-terminal residue" evidence="8">
    <location>
        <position position="1"/>
    </location>
</feature>
<keyword evidence="9" id="KW-1185">Reference proteome</keyword>
<dbReference type="Gene3D" id="3.40.50.1700">
    <property type="entry name" value="Glycoside hydrolase family 3 C-terminal domain"/>
    <property type="match status" value="1"/>
</dbReference>
<reference evidence="8" key="1">
    <citation type="submission" date="2023-10" db="EMBL/GenBank/DDBJ databases">
        <authorList>
            <person name="Chen Y."/>
            <person name="Shah S."/>
            <person name="Dougan E. K."/>
            <person name="Thang M."/>
            <person name="Chan C."/>
        </authorList>
    </citation>
    <scope>NUCLEOTIDE SEQUENCE [LARGE SCALE GENOMIC DNA]</scope>
</reference>
<evidence type="ECO:0000259" key="7">
    <source>
        <dbReference type="Pfam" id="PF00933"/>
    </source>
</evidence>
<dbReference type="PANTHER" id="PTHR42715:SF10">
    <property type="entry name" value="BETA-GLUCOSIDASE"/>
    <property type="match status" value="1"/>
</dbReference>
<dbReference type="InterPro" id="IPR017853">
    <property type="entry name" value="GH"/>
</dbReference>
<evidence type="ECO:0000256" key="6">
    <source>
        <dbReference type="SAM" id="MobiDB-lite"/>
    </source>
</evidence>